<feature type="coiled-coil region" evidence="1">
    <location>
        <begin position="38"/>
        <end position="117"/>
    </location>
</feature>
<accession>A0A6M1RPK0</accession>
<evidence type="ECO:0000256" key="2">
    <source>
        <dbReference type="SAM" id="MobiDB-lite"/>
    </source>
</evidence>
<proteinExistence type="predicted"/>
<evidence type="ECO:0000313" key="4">
    <source>
        <dbReference type="EMBL" id="NGO39459.1"/>
    </source>
</evidence>
<keyword evidence="3" id="KW-0812">Transmembrane</keyword>
<keyword evidence="1" id="KW-0175">Coiled coil</keyword>
<feature type="transmembrane region" description="Helical" evidence="3">
    <location>
        <begin position="199"/>
        <end position="222"/>
    </location>
</feature>
<evidence type="ECO:0000256" key="1">
    <source>
        <dbReference type="SAM" id="Coils"/>
    </source>
</evidence>
<name>A0A6M1RPK0_9BACT</name>
<dbReference type="AlphaFoldDB" id="A0A6M1RPK0"/>
<gene>
    <name evidence="4" type="ORF">G4L39_08630</name>
</gene>
<sequence length="223" mass="24984">MPSVYDASEFVDPDSGMNRTGAGVGAMPRGASARVLSREELESKVLETQRRLAELKQAQEALERERAALEELRRRQTELQTGRAEMLENLTRGIALLEEAEHEARAQAEQMGRTLEAFREALEKIRAIREETWTPENLNVELTRALTVIENARMEWNSARLKFPVLNRPAGVEPGADPVRASVGAAPWWEGVSFGRLCLWGLALTWPVATVVLLLGVLWMVLR</sequence>
<dbReference type="EMBL" id="JAAKYA010000053">
    <property type="protein sequence ID" value="NGO39459.1"/>
    <property type="molecule type" value="Genomic_DNA"/>
</dbReference>
<reference evidence="4 5" key="1">
    <citation type="submission" date="2020-02" db="EMBL/GenBank/DDBJ databases">
        <title>Draft genome sequence of Limisphaera ngatamarikiensis NGM72.4T, a thermophilic Verrucomicrobia grouped in subdivision 3.</title>
        <authorList>
            <person name="Carere C.R."/>
            <person name="Steen J."/>
            <person name="Hugenholtz P."/>
            <person name="Stott M.B."/>
        </authorList>
    </citation>
    <scope>NUCLEOTIDE SEQUENCE [LARGE SCALE GENOMIC DNA]</scope>
    <source>
        <strain evidence="4 5">NGM72.4</strain>
    </source>
</reference>
<evidence type="ECO:0000313" key="5">
    <source>
        <dbReference type="Proteomes" id="UP000477311"/>
    </source>
</evidence>
<evidence type="ECO:0000256" key="3">
    <source>
        <dbReference type="SAM" id="Phobius"/>
    </source>
</evidence>
<keyword evidence="5" id="KW-1185">Reference proteome</keyword>
<feature type="region of interest" description="Disordered" evidence="2">
    <location>
        <begin position="1"/>
        <end position="27"/>
    </location>
</feature>
<protein>
    <submittedName>
        <fullName evidence="4">Uncharacterized protein</fullName>
    </submittedName>
</protein>
<keyword evidence="3" id="KW-0472">Membrane</keyword>
<dbReference type="Proteomes" id="UP000477311">
    <property type="component" value="Unassembled WGS sequence"/>
</dbReference>
<dbReference type="RefSeq" id="WP_165107484.1">
    <property type="nucleotide sequence ID" value="NZ_JAAKYA010000053.1"/>
</dbReference>
<comment type="caution">
    <text evidence="4">The sequence shown here is derived from an EMBL/GenBank/DDBJ whole genome shotgun (WGS) entry which is preliminary data.</text>
</comment>
<keyword evidence="3" id="KW-1133">Transmembrane helix</keyword>
<organism evidence="4 5">
    <name type="scientific">Limisphaera ngatamarikiensis</name>
    <dbReference type="NCBI Taxonomy" id="1324935"/>
    <lineage>
        <taxon>Bacteria</taxon>
        <taxon>Pseudomonadati</taxon>
        <taxon>Verrucomicrobiota</taxon>
        <taxon>Verrucomicrobiia</taxon>
        <taxon>Limisphaerales</taxon>
        <taxon>Limisphaeraceae</taxon>
        <taxon>Limisphaera</taxon>
    </lineage>
</organism>